<evidence type="ECO:0000256" key="3">
    <source>
        <dbReference type="SAM" id="SignalP"/>
    </source>
</evidence>
<protein>
    <submittedName>
        <fullName evidence="4">Uncharacterized protein</fullName>
    </submittedName>
</protein>
<feature type="chain" id="PRO_5032343993" evidence="3">
    <location>
        <begin position="30"/>
        <end position="385"/>
    </location>
</feature>
<feature type="transmembrane region" description="Helical" evidence="2">
    <location>
        <begin position="294"/>
        <end position="322"/>
    </location>
</feature>
<feature type="compositionally biased region" description="Polar residues" evidence="1">
    <location>
        <begin position="99"/>
        <end position="114"/>
    </location>
</feature>
<dbReference type="OrthoDB" id="272535at2759"/>
<name>A0A836LGX5_9TRYP</name>
<keyword evidence="5" id="KW-1185">Reference proteome</keyword>
<keyword evidence="3" id="KW-0732">Signal</keyword>
<proteinExistence type="predicted"/>
<evidence type="ECO:0000256" key="2">
    <source>
        <dbReference type="SAM" id="Phobius"/>
    </source>
</evidence>
<keyword evidence="2" id="KW-1133">Transmembrane helix</keyword>
<comment type="caution">
    <text evidence="4">The sequence shown here is derived from an EMBL/GenBank/DDBJ whole genome shotgun (WGS) entry which is preliminary data.</text>
</comment>
<sequence length="385" mass="41392">MARSYRFLCYAILTSVSLLLFLVYGGAPAASLSGSAECPPTVEDTTAWCSKWFGGAGGVVTAGPWSKHSFTCVCNGVVELRIDGDLVADDHSEPPSLHDGSQGSSGLMPSSLVTPPSLDRKSQESYSSVSSARPPVTPLSVQGGNMCFWNGSFTSYPDGVKCFASTGVCPTSCLQIPKFLCESEQASSCTVSRDGALLYSCATCRGEIYTINTSSPITCFRRYTSPLCNPQLTCNGHGCCSTHPTINPAADEVCNCFANSSHGYYAGADCGECAPNYYKNSAGLCKTRVQTVQILLASIGTTWTMVSPNIAVLFLFVVFGMVRKLNASDRPFELTGMRRANLSTVQVARRRQQSLFHPKYIPMRPAKSRSFANPRQPRTRGPPAY</sequence>
<accession>A0A836LGX5</accession>
<keyword evidence="2" id="KW-0812">Transmembrane</keyword>
<keyword evidence="2" id="KW-0472">Membrane</keyword>
<feature type="signal peptide" evidence="3">
    <location>
        <begin position="1"/>
        <end position="29"/>
    </location>
</feature>
<organism evidence="4 5">
    <name type="scientific">Porcisia hertigi</name>
    <dbReference type="NCBI Taxonomy" id="2761500"/>
    <lineage>
        <taxon>Eukaryota</taxon>
        <taxon>Discoba</taxon>
        <taxon>Euglenozoa</taxon>
        <taxon>Kinetoplastea</taxon>
        <taxon>Metakinetoplastina</taxon>
        <taxon>Trypanosomatida</taxon>
        <taxon>Trypanosomatidae</taxon>
        <taxon>Leishmaniinae</taxon>
        <taxon>Porcisia</taxon>
    </lineage>
</organism>
<feature type="region of interest" description="Disordered" evidence="1">
    <location>
        <begin position="89"/>
        <end position="134"/>
    </location>
</feature>
<evidence type="ECO:0000313" key="4">
    <source>
        <dbReference type="EMBL" id="KAG5500603.1"/>
    </source>
</evidence>
<evidence type="ECO:0000256" key="1">
    <source>
        <dbReference type="SAM" id="MobiDB-lite"/>
    </source>
</evidence>
<dbReference type="AlphaFoldDB" id="A0A836LGX5"/>
<gene>
    <name evidence="4" type="ORF">JKF63_03699</name>
</gene>
<reference evidence="4 5" key="1">
    <citation type="submission" date="2021-02" db="EMBL/GenBank/DDBJ databases">
        <title>Porcisia hertigi Genome sequencing and assembly.</title>
        <authorList>
            <person name="Almutairi H."/>
            <person name="Gatherer D."/>
        </authorList>
    </citation>
    <scope>NUCLEOTIDE SEQUENCE [LARGE SCALE GENOMIC DNA]</scope>
    <source>
        <strain evidence="4 5">C119</strain>
    </source>
</reference>
<evidence type="ECO:0000313" key="5">
    <source>
        <dbReference type="Proteomes" id="UP000674318"/>
    </source>
</evidence>
<dbReference type="KEGG" id="phet:94289775"/>
<dbReference type="RefSeq" id="XP_067755937.1">
    <property type="nucleotide sequence ID" value="XM_067899698.1"/>
</dbReference>
<feature type="region of interest" description="Disordered" evidence="1">
    <location>
        <begin position="365"/>
        <end position="385"/>
    </location>
</feature>
<dbReference type="EMBL" id="JAFJZO010000028">
    <property type="protein sequence ID" value="KAG5500603.1"/>
    <property type="molecule type" value="Genomic_DNA"/>
</dbReference>
<dbReference type="Proteomes" id="UP000674318">
    <property type="component" value="Chromosome 28"/>
</dbReference>
<dbReference type="GeneID" id="94289775"/>